<dbReference type="Proteomes" id="UP001501638">
    <property type="component" value="Unassembled WGS sequence"/>
</dbReference>
<evidence type="ECO:0000313" key="3">
    <source>
        <dbReference type="Proteomes" id="UP001501638"/>
    </source>
</evidence>
<comment type="caution">
    <text evidence="2">The sequence shown here is derived from an EMBL/GenBank/DDBJ whole genome shotgun (WGS) entry which is preliminary data.</text>
</comment>
<evidence type="ECO:0000313" key="2">
    <source>
        <dbReference type="EMBL" id="GAA2441023.1"/>
    </source>
</evidence>
<feature type="transmembrane region" description="Helical" evidence="1">
    <location>
        <begin position="79"/>
        <end position="98"/>
    </location>
</feature>
<gene>
    <name evidence="2" type="ORF">GCM10010405_25530</name>
</gene>
<dbReference type="EMBL" id="BAAASZ010000020">
    <property type="protein sequence ID" value="GAA2441023.1"/>
    <property type="molecule type" value="Genomic_DNA"/>
</dbReference>
<name>A0ABN3JUU4_9ACTN</name>
<proteinExistence type="predicted"/>
<sequence length="100" mass="10470">MPTTSVVSGYGTDGRLHEVRIVRALSFRRGTEDARIVCGTCDHRGTARGLARSEAAHHLAEHGAARGGGTRQRLSPAPWILGLIGAAGFLVVFTAGVLGH</sequence>
<keyword evidence="3" id="KW-1185">Reference proteome</keyword>
<keyword evidence="1" id="KW-1133">Transmembrane helix</keyword>
<protein>
    <submittedName>
        <fullName evidence="2">Uncharacterized protein</fullName>
    </submittedName>
</protein>
<reference evidence="2 3" key="1">
    <citation type="journal article" date="2019" name="Int. J. Syst. Evol. Microbiol.">
        <title>The Global Catalogue of Microorganisms (GCM) 10K type strain sequencing project: providing services to taxonomists for standard genome sequencing and annotation.</title>
        <authorList>
            <consortium name="The Broad Institute Genomics Platform"/>
            <consortium name="The Broad Institute Genome Sequencing Center for Infectious Disease"/>
            <person name="Wu L."/>
            <person name="Ma J."/>
        </authorList>
    </citation>
    <scope>NUCLEOTIDE SEQUENCE [LARGE SCALE GENOMIC DNA]</scope>
    <source>
        <strain evidence="2 3">JCM 6305</strain>
    </source>
</reference>
<organism evidence="2 3">
    <name type="scientific">Streptomyces macrosporus</name>
    <dbReference type="NCBI Taxonomy" id="44032"/>
    <lineage>
        <taxon>Bacteria</taxon>
        <taxon>Bacillati</taxon>
        <taxon>Actinomycetota</taxon>
        <taxon>Actinomycetes</taxon>
        <taxon>Kitasatosporales</taxon>
        <taxon>Streptomycetaceae</taxon>
        <taxon>Streptomyces</taxon>
    </lineage>
</organism>
<keyword evidence="1" id="KW-0812">Transmembrane</keyword>
<evidence type="ECO:0000256" key="1">
    <source>
        <dbReference type="SAM" id="Phobius"/>
    </source>
</evidence>
<keyword evidence="1" id="KW-0472">Membrane</keyword>
<accession>A0ABN3JUU4</accession>
<dbReference type="RefSeq" id="WP_344322394.1">
    <property type="nucleotide sequence ID" value="NZ_BAAASZ010000020.1"/>
</dbReference>